<sequence length="230" mass="26526">MRLDKFLANAKVGSRKDVKKIIKAGIVSVNGIIIKNPEFKVNYNDIIKVNDQTITPYHKVYIIFNKPSGYTSSKSEYERNIFEFITHPYVENLHIAGRLDKDVEGLLLITNDGEFTHKVISPKYNVEKEYLVEINGMLTVEMIKKAKKGITLKNGRSFKPAIIKEIDNNLISIIITEGKYHEVKLLLKSLGLFYKKIERIRIGNLNLYDFNLKKGDWIEIDYKTAMKALE</sequence>
<dbReference type="InterPro" id="IPR000748">
    <property type="entry name" value="PsdUridine_synth_RsuA/RluB/E/F"/>
</dbReference>
<dbReference type="SUPFAM" id="SSF55120">
    <property type="entry name" value="Pseudouridine synthase"/>
    <property type="match status" value="1"/>
</dbReference>
<dbReference type="EMBL" id="LBFC01000018">
    <property type="protein sequence ID" value="ONN27160.1"/>
    <property type="molecule type" value="Genomic_DNA"/>
</dbReference>
<dbReference type="InterPro" id="IPR002942">
    <property type="entry name" value="S4_RNA-bd"/>
</dbReference>
<dbReference type="Pfam" id="PF01479">
    <property type="entry name" value="S4"/>
    <property type="match status" value="1"/>
</dbReference>
<dbReference type="InterPro" id="IPR036986">
    <property type="entry name" value="S4_RNA-bd_sf"/>
</dbReference>
<dbReference type="RefSeq" id="WP_077198291.1">
    <property type="nucleotide sequence ID" value="NZ_LBFC01000018.1"/>
</dbReference>
<dbReference type="PANTHER" id="PTHR47683:SF4">
    <property type="entry name" value="PSEUDOURIDINE SYNTHASE"/>
    <property type="match status" value="1"/>
</dbReference>
<keyword evidence="5" id="KW-1185">Reference proteome</keyword>
<proteinExistence type="predicted"/>
<evidence type="ECO:0000313" key="5">
    <source>
        <dbReference type="Proteomes" id="UP000242616"/>
    </source>
</evidence>
<name>A0ABX3IIB0_9BACT</name>
<evidence type="ECO:0000256" key="1">
    <source>
        <dbReference type="ARBA" id="ARBA00023235"/>
    </source>
</evidence>
<protein>
    <submittedName>
        <fullName evidence="4">RNA-binding protein S4</fullName>
    </submittedName>
</protein>
<dbReference type="Pfam" id="PF00849">
    <property type="entry name" value="PseudoU_synth_2"/>
    <property type="match status" value="1"/>
</dbReference>
<organism evidence="4 5">
    <name type="scientific">Thermosipho affectus</name>
    <dbReference type="NCBI Taxonomy" id="660294"/>
    <lineage>
        <taxon>Bacteria</taxon>
        <taxon>Thermotogati</taxon>
        <taxon>Thermotogota</taxon>
        <taxon>Thermotogae</taxon>
        <taxon>Thermotogales</taxon>
        <taxon>Fervidobacteriaceae</taxon>
        <taxon>Thermosipho</taxon>
    </lineage>
</organism>
<dbReference type="Proteomes" id="UP000242616">
    <property type="component" value="Unassembled WGS sequence"/>
</dbReference>
<dbReference type="Gene3D" id="3.10.290.10">
    <property type="entry name" value="RNA-binding S4 domain"/>
    <property type="match status" value="1"/>
</dbReference>
<dbReference type="InterPro" id="IPR050343">
    <property type="entry name" value="RsuA_PseudoU_synthase"/>
</dbReference>
<evidence type="ECO:0000259" key="3">
    <source>
        <dbReference type="SMART" id="SM00363"/>
    </source>
</evidence>
<gene>
    <name evidence="4" type="ORF">XJ44_05080</name>
</gene>
<dbReference type="PANTHER" id="PTHR47683">
    <property type="entry name" value="PSEUDOURIDINE SYNTHASE FAMILY PROTEIN-RELATED"/>
    <property type="match status" value="1"/>
</dbReference>
<dbReference type="SUPFAM" id="SSF55174">
    <property type="entry name" value="Alpha-L RNA-binding motif"/>
    <property type="match status" value="1"/>
</dbReference>
<comment type="caution">
    <text evidence="4">The sequence shown here is derived from an EMBL/GenBank/DDBJ whole genome shotgun (WGS) entry which is preliminary data.</text>
</comment>
<evidence type="ECO:0000256" key="2">
    <source>
        <dbReference type="PROSITE-ProRule" id="PRU00182"/>
    </source>
</evidence>
<dbReference type="InterPro" id="IPR042092">
    <property type="entry name" value="PsdUridine_s_RsuA/RluB/E/F_cat"/>
</dbReference>
<dbReference type="CDD" id="cd00165">
    <property type="entry name" value="S4"/>
    <property type="match status" value="1"/>
</dbReference>
<dbReference type="InterPro" id="IPR020103">
    <property type="entry name" value="PsdUridine_synth_cat_dom_sf"/>
</dbReference>
<dbReference type="SMART" id="SM00363">
    <property type="entry name" value="S4"/>
    <property type="match status" value="1"/>
</dbReference>
<keyword evidence="1" id="KW-0413">Isomerase</keyword>
<keyword evidence="2" id="KW-0694">RNA-binding</keyword>
<accession>A0ABX3IIB0</accession>
<evidence type="ECO:0000313" key="4">
    <source>
        <dbReference type="EMBL" id="ONN27160.1"/>
    </source>
</evidence>
<dbReference type="InterPro" id="IPR006145">
    <property type="entry name" value="PsdUridine_synth_RsuA/RluA"/>
</dbReference>
<reference evidence="4 5" key="1">
    <citation type="submission" date="2015-06" db="EMBL/GenBank/DDBJ databases">
        <title>Genome sequencing of Thermotogales isolates from hydrothermal vents.</title>
        <authorList>
            <person name="Haverkamp T.H."/>
            <person name="Kublanov I.V."/>
            <person name="Nesbo C.L."/>
        </authorList>
    </citation>
    <scope>NUCLEOTIDE SEQUENCE [LARGE SCALE GENOMIC DNA]</scope>
    <source>
        <strain evidence="5">ik275mar</strain>
    </source>
</reference>
<dbReference type="Gene3D" id="3.30.70.1560">
    <property type="entry name" value="Alpha-L RNA-binding motif"/>
    <property type="match status" value="1"/>
</dbReference>
<dbReference type="PROSITE" id="PS50889">
    <property type="entry name" value="S4"/>
    <property type="match status" value="1"/>
</dbReference>
<feature type="domain" description="RNA-binding S4" evidence="3">
    <location>
        <begin position="1"/>
        <end position="58"/>
    </location>
</feature>
<dbReference type="NCBIfam" id="TIGR00093">
    <property type="entry name" value="pseudouridine synthase"/>
    <property type="match status" value="1"/>
</dbReference>
<dbReference type="InterPro" id="IPR020094">
    <property type="entry name" value="TruA/RsuA/RluB/E/F_N"/>
</dbReference>
<dbReference type="Gene3D" id="3.30.70.580">
    <property type="entry name" value="Pseudouridine synthase I, catalytic domain, N-terminal subdomain"/>
    <property type="match status" value="1"/>
</dbReference>